<organism evidence="7 8">
    <name type="scientific">Gleimia hominis</name>
    <dbReference type="NCBI Taxonomy" id="595468"/>
    <lineage>
        <taxon>Bacteria</taxon>
        <taxon>Bacillati</taxon>
        <taxon>Actinomycetota</taxon>
        <taxon>Actinomycetes</taxon>
        <taxon>Actinomycetales</taxon>
        <taxon>Actinomycetaceae</taxon>
        <taxon>Gleimia</taxon>
    </lineage>
</organism>
<feature type="region of interest" description="Disordered" evidence="6">
    <location>
        <begin position="1"/>
        <end position="31"/>
    </location>
</feature>
<dbReference type="Pfam" id="PF03699">
    <property type="entry name" value="UPF0182"/>
    <property type="match status" value="1"/>
</dbReference>
<evidence type="ECO:0000256" key="2">
    <source>
        <dbReference type="ARBA" id="ARBA00022692"/>
    </source>
</evidence>
<feature type="region of interest" description="Disordered" evidence="6">
    <location>
        <begin position="983"/>
        <end position="1012"/>
    </location>
</feature>
<dbReference type="PANTHER" id="PTHR39344">
    <property type="entry name" value="UPF0182 PROTEIN SLL1060"/>
    <property type="match status" value="1"/>
</dbReference>
<gene>
    <name evidence="7" type="ORF">QS713_07005</name>
</gene>
<keyword evidence="3 5" id="KW-1133">Transmembrane helix</keyword>
<evidence type="ECO:0000313" key="8">
    <source>
        <dbReference type="Proteomes" id="UP001247542"/>
    </source>
</evidence>
<dbReference type="RefSeq" id="WP_313273877.1">
    <property type="nucleotide sequence ID" value="NZ_JASXSX010000002.1"/>
</dbReference>
<feature type="transmembrane region" description="Helical" evidence="5">
    <location>
        <begin position="76"/>
        <end position="100"/>
    </location>
</feature>
<evidence type="ECO:0000256" key="4">
    <source>
        <dbReference type="ARBA" id="ARBA00023136"/>
    </source>
</evidence>
<feature type="transmembrane region" description="Helical" evidence="5">
    <location>
        <begin position="230"/>
        <end position="250"/>
    </location>
</feature>
<evidence type="ECO:0000256" key="3">
    <source>
        <dbReference type="ARBA" id="ARBA00022989"/>
    </source>
</evidence>
<sequence>MTFFSSFPRPPAGGRPPSGPRKPSGGNRKRKGLTPLRLTLLILAVVAGLLYLASTLGTEVLWFNQLRSARVLWTKWLSVAAIVVVATACIATIVGVNMTWAYRKRPQSTRGGVGASLREYQQVIEPARRVIFWGIPLVIGLFTGLGLAVDWRRILMFINGTSFGQKDPQFGFDLSFYVFTLPIVQMLLSLLTTVFVVSLIAVAVVHYLYGAVTFTPKLSVTVPARRQLGINAAILSLIVALRYWVARYALLVAEGRPNDGAMFTDVHAQLPAQTILAVTSVLVAVLFLIAAFRGTWHLPAAGVAVTVVSALVFGMAYPALIQQFKVKPNERALQAPYIQRNIDATLQAYGIDDVDSTTYAARTDTEPGQLRGDAESTQQIRLIDPDIISPAVRQLKQSRSYYTFEDMLNVDRYEIDGEKRDTVIAVRELNLDGLDDREQNWVNHHTIFTHGYGVVAAYGNRVGPRGEPQWWEEGIPSSGDMGKYEQRVYFSPESPEYSIVGAPEGSDPLELDYPDEQHDGHQVPTTFSGDGGPNVGSILNKILYAIKFQETNILFASQINPKSQILYDRDPALRVSKIAPYLTLDRRPYPAVVDTDGNPKTPKRLVWIVDGYTTSNQFPYSQHLDVNEETRDATTANTQQYAANDKINYIRNSVKAVVDAYDGSVQLYQWDKQDPILKTWMKTFPGQVKPLEDISGDLMAHMRYPQDLFKVQRSMLSAYHVTKAEDFYTGGDRWRLAENPTSKKGPEGVAPAQPPYYLTMKMPDQDSAEFSLTSVFVPGGKADREPMSGFLAVDSETGNEPGKIREGYGKLRLLALPSSTTVPGPGQAQNDFNSDTTIGPALNLLNQEGSEVILGNLLTLPVGGGLLYVQPVYVQGTGSTKYPVLGKVLTSFGDSRGFADSLEESLDATFKGDSAAHLAGNTGAEGGEAIAGGEAKGEGKSDAQRLAAALEAADKAIKDGQEALKNGDWQTYGKKQAELQKHISEAMQADKSVKEGQQAGGDAKKDTGKKTE</sequence>
<dbReference type="EMBL" id="JASXSX010000002">
    <property type="protein sequence ID" value="MDT3767806.1"/>
    <property type="molecule type" value="Genomic_DNA"/>
</dbReference>
<comment type="similarity">
    <text evidence="5">Belongs to the UPF0182 family.</text>
</comment>
<feature type="compositionally biased region" description="Pro residues" evidence="6">
    <location>
        <begin position="8"/>
        <end position="20"/>
    </location>
</feature>
<evidence type="ECO:0000256" key="5">
    <source>
        <dbReference type="HAMAP-Rule" id="MF_01600"/>
    </source>
</evidence>
<feature type="transmembrane region" description="Helical" evidence="5">
    <location>
        <begin position="38"/>
        <end position="56"/>
    </location>
</feature>
<comment type="subcellular location">
    <subcellularLocation>
        <location evidence="5">Cell membrane</location>
        <topology evidence="5">Multi-pass membrane protein</topology>
    </subcellularLocation>
</comment>
<accession>A0ABU3IBS8</accession>
<comment type="caution">
    <text evidence="7">The sequence shown here is derived from an EMBL/GenBank/DDBJ whole genome shotgun (WGS) entry which is preliminary data.</text>
</comment>
<feature type="transmembrane region" description="Helical" evidence="5">
    <location>
        <begin position="176"/>
        <end position="209"/>
    </location>
</feature>
<feature type="transmembrane region" description="Helical" evidence="5">
    <location>
        <begin position="298"/>
        <end position="320"/>
    </location>
</feature>
<feature type="region of interest" description="Disordered" evidence="6">
    <location>
        <begin position="919"/>
        <end position="938"/>
    </location>
</feature>
<keyword evidence="2 5" id="KW-0812">Transmembrane</keyword>
<protein>
    <recommendedName>
        <fullName evidence="5">UPF0182 protein QS713_07005</fullName>
    </recommendedName>
</protein>
<keyword evidence="4 5" id="KW-0472">Membrane</keyword>
<dbReference type="Proteomes" id="UP001247542">
    <property type="component" value="Unassembled WGS sequence"/>
</dbReference>
<dbReference type="InterPro" id="IPR005372">
    <property type="entry name" value="UPF0182"/>
</dbReference>
<feature type="transmembrane region" description="Helical" evidence="5">
    <location>
        <begin position="270"/>
        <end position="291"/>
    </location>
</feature>
<proteinExistence type="inferred from homology"/>
<keyword evidence="8" id="KW-1185">Reference proteome</keyword>
<feature type="transmembrane region" description="Helical" evidence="5">
    <location>
        <begin position="130"/>
        <end position="149"/>
    </location>
</feature>
<dbReference type="PANTHER" id="PTHR39344:SF1">
    <property type="entry name" value="UPF0182 PROTEIN SLL1060"/>
    <property type="match status" value="1"/>
</dbReference>
<dbReference type="HAMAP" id="MF_01600">
    <property type="entry name" value="UPF0182"/>
    <property type="match status" value="1"/>
</dbReference>
<reference evidence="7 8" key="1">
    <citation type="submission" date="2023-06" db="EMBL/GenBank/DDBJ databases">
        <title>Draft genome sequence of Gleimia hominis type strain CCUG 57540T.</title>
        <authorList>
            <person name="Salva-Serra F."/>
            <person name="Cardew S."/>
            <person name="Jensie Markopoulos S."/>
            <person name="Ohlen M."/>
            <person name="Inganas E."/>
            <person name="Svensson-Stadler L."/>
            <person name="Moore E.R.B."/>
        </authorList>
    </citation>
    <scope>NUCLEOTIDE SEQUENCE [LARGE SCALE GENOMIC DNA]</scope>
    <source>
        <strain evidence="7 8">CCUG 57540</strain>
    </source>
</reference>
<name>A0ABU3IBS8_9ACTO</name>
<evidence type="ECO:0000313" key="7">
    <source>
        <dbReference type="EMBL" id="MDT3767806.1"/>
    </source>
</evidence>
<feature type="compositionally biased region" description="Basic and acidic residues" evidence="6">
    <location>
        <begin position="1002"/>
        <end position="1012"/>
    </location>
</feature>
<keyword evidence="1 5" id="KW-1003">Cell membrane</keyword>
<evidence type="ECO:0000256" key="1">
    <source>
        <dbReference type="ARBA" id="ARBA00022475"/>
    </source>
</evidence>
<evidence type="ECO:0000256" key="6">
    <source>
        <dbReference type="SAM" id="MobiDB-lite"/>
    </source>
</evidence>